<keyword evidence="2" id="KW-1185">Reference proteome</keyword>
<evidence type="ECO:0000313" key="2">
    <source>
        <dbReference type="Proteomes" id="UP000831786"/>
    </source>
</evidence>
<protein>
    <recommendedName>
        <fullName evidence="3">Antitoxin VbhA domain-containing protein</fullName>
    </recommendedName>
</protein>
<gene>
    <name evidence="1" type="ORF">MUN78_16470</name>
</gene>
<sequence>MSEYTPSVEEARNAWIEYQTEVPSDGAYIPMSVEDAVAQWDRMIAEVERAVVERERAAIGSAIGAYTESGVGAFEQAVGCIDRERREENEEHG</sequence>
<name>A0ABY4FLY5_9MICO</name>
<evidence type="ECO:0008006" key="3">
    <source>
        <dbReference type="Google" id="ProtNLM"/>
    </source>
</evidence>
<dbReference type="EMBL" id="CP095045">
    <property type="protein sequence ID" value="UOQ57225.1"/>
    <property type="molecule type" value="Genomic_DNA"/>
</dbReference>
<dbReference type="RefSeq" id="WP_244727879.1">
    <property type="nucleotide sequence ID" value="NZ_CP095045.1"/>
</dbReference>
<evidence type="ECO:0000313" key="1">
    <source>
        <dbReference type="EMBL" id="UOQ57225.1"/>
    </source>
</evidence>
<proteinExistence type="predicted"/>
<accession>A0ABY4FLY5</accession>
<organism evidence="1 2">
    <name type="scientific">Leucobacter allii</name>
    <dbReference type="NCBI Taxonomy" id="2932247"/>
    <lineage>
        <taxon>Bacteria</taxon>
        <taxon>Bacillati</taxon>
        <taxon>Actinomycetota</taxon>
        <taxon>Actinomycetes</taxon>
        <taxon>Micrococcales</taxon>
        <taxon>Microbacteriaceae</taxon>
        <taxon>Leucobacter</taxon>
    </lineage>
</organism>
<dbReference type="Proteomes" id="UP000831786">
    <property type="component" value="Chromosome"/>
</dbReference>
<reference evidence="1 2" key="1">
    <citation type="submission" date="2022-04" db="EMBL/GenBank/DDBJ databases">
        <title>Leucobacter sp. isolated from rhizosphere of garlic.</title>
        <authorList>
            <person name="Won M."/>
            <person name="Lee C.-M."/>
            <person name="Woen H.-Y."/>
            <person name="Kwon S.-W."/>
        </authorList>
    </citation>
    <scope>NUCLEOTIDE SEQUENCE [LARGE SCALE GENOMIC DNA]</scope>
    <source>
        <strain evidence="1 2">H21R-40</strain>
    </source>
</reference>